<evidence type="ECO:0000313" key="2">
    <source>
        <dbReference type="Proteomes" id="UP000233786"/>
    </source>
</evidence>
<dbReference type="STRING" id="994479.GCA_000194155_02450"/>
<reference evidence="1" key="1">
    <citation type="submission" date="2017-12" db="EMBL/GenBank/DDBJ databases">
        <title>Sequencing the genomes of 1000 Actinobacteria strains.</title>
        <authorList>
            <person name="Klenk H.-P."/>
        </authorList>
    </citation>
    <scope>NUCLEOTIDE SEQUENCE [LARGE SCALE GENOMIC DNA]</scope>
    <source>
        <strain evidence="1">DSM 44228</strain>
    </source>
</reference>
<evidence type="ECO:0000313" key="1">
    <source>
        <dbReference type="EMBL" id="PKW15298.1"/>
    </source>
</evidence>
<dbReference type="Proteomes" id="UP000233786">
    <property type="component" value="Unassembled WGS sequence"/>
</dbReference>
<dbReference type="GO" id="GO:0003677">
    <property type="term" value="F:DNA binding"/>
    <property type="evidence" value="ECO:0007669"/>
    <property type="project" value="UniProtKB-KW"/>
</dbReference>
<dbReference type="PANTHER" id="PTHR38479">
    <property type="entry name" value="LMO0824 PROTEIN"/>
    <property type="match status" value="1"/>
</dbReference>
<dbReference type="InterPro" id="IPR009351">
    <property type="entry name" value="AlkZ-like"/>
</dbReference>
<dbReference type="EMBL" id="PJNB01000001">
    <property type="protein sequence ID" value="PKW15298.1"/>
    <property type="molecule type" value="Genomic_DNA"/>
</dbReference>
<keyword evidence="2" id="KW-1185">Reference proteome</keyword>
<dbReference type="PANTHER" id="PTHR38479:SF2">
    <property type="entry name" value="WINGED HELIX DNA-BINDING DOMAIN-CONTAINING PROTEIN"/>
    <property type="match status" value="1"/>
</dbReference>
<comment type="caution">
    <text evidence="1">The sequence shown here is derived from an EMBL/GenBank/DDBJ whole genome shotgun (WGS) entry which is preliminary data.</text>
</comment>
<dbReference type="AlphaFoldDB" id="A0A2N3XXA1"/>
<dbReference type="Pfam" id="PF06224">
    <property type="entry name" value="AlkZ-like"/>
    <property type="match status" value="1"/>
</dbReference>
<gene>
    <name evidence="1" type="ORF">A8926_2991</name>
</gene>
<proteinExistence type="predicted"/>
<protein>
    <submittedName>
        <fullName evidence="1">Winged helix DNA-binding protein</fullName>
    </submittedName>
</protein>
<dbReference type="RefSeq" id="WP_158309560.1">
    <property type="nucleotide sequence ID" value="NZ_CP061007.1"/>
</dbReference>
<accession>A0A2N3XXA1</accession>
<keyword evidence="1" id="KW-0238">DNA-binding</keyword>
<name>A0A2N3XXA1_SACSN</name>
<organism evidence="1 2">
    <name type="scientific">Saccharopolyspora spinosa</name>
    <dbReference type="NCBI Taxonomy" id="60894"/>
    <lineage>
        <taxon>Bacteria</taxon>
        <taxon>Bacillati</taxon>
        <taxon>Actinomycetota</taxon>
        <taxon>Actinomycetes</taxon>
        <taxon>Pseudonocardiales</taxon>
        <taxon>Pseudonocardiaceae</taxon>
        <taxon>Saccharopolyspora</taxon>
    </lineage>
</organism>
<sequence length="359" mass="38512">MIEIDRERVLAYRHAVQQLDRSATGAEKLAVLPLGVQDSPAGSALQSVRTRVPEAELPDSLALGWSVRGSAHLHRAADLPELAGRLYPMSDADVVARMPIMKSVDAPLAVFGKTVAAMREHSLEPTDRGSLSAAVTRDVPEASAWCRACGSTHVFYSLYLQTGLAAGIRLVRQSGRLRITAAPQWRVPQQTARLDVLIRDGLRLLGPSSIADIAAFLGTSAAVLRPVWPTDLVEVAVDGKRSWFVPEATDALASPPSPRGVRLLPTGDPFLQARDRAQLVPDPEHRKALWRAVSSPGALLVDGEIVGTWRAKKAGTKLMVDVLGFHSLTGATRTEVDAEAEQLAATRDAKSAVVAFDSI</sequence>